<keyword evidence="2" id="KW-1185">Reference proteome</keyword>
<proteinExistence type="predicted"/>
<accession>A0A2G9SDR4</accession>
<protein>
    <submittedName>
        <fullName evidence="1">Uncharacterized protein</fullName>
    </submittedName>
</protein>
<gene>
    <name evidence="1" type="ORF">AB205_0108690</name>
</gene>
<reference evidence="2" key="1">
    <citation type="journal article" date="2017" name="Nat. Commun.">
        <title>The North American bullfrog draft genome provides insight into hormonal regulation of long noncoding RNA.</title>
        <authorList>
            <person name="Hammond S.A."/>
            <person name="Warren R.L."/>
            <person name="Vandervalk B.P."/>
            <person name="Kucuk E."/>
            <person name="Khan H."/>
            <person name="Gibb E.A."/>
            <person name="Pandoh P."/>
            <person name="Kirk H."/>
            <person name="Zhao Y."/>
            <person name="Jones M."/>
            <person name="Mungall A.J."/>
            <person name="Coope R."/>
            <person name="Pleasance S."/>
            <person name="Moore R.A."/>
            <person name="Holt R.A."/>
            <person name="Round J.M."/>
            <person name="Ohora S."/>
            <person name="Walle B.V."/>
            <person name="Veldhoen N."/>
            <person name="Helbing C.C."/>
            <person name="Birol I."/>
        </authorList>
    </citation>
    <scope>NUCLEOTIDE SEQUENCE [LARGE SCALE GENOMIC DNA]</scope>
</reference>
<name>A0A2G9SDR4_AQUCT</name>
<organism evidence="1 2">
    <name type="scientific">Aquarana catesbeiana</name>
    <name type="common">American bullfrog</name>
    <name type="synonym">Rana catesbeiana</name>
    <dbReference type="NCBI Taxonomy" id="8400"/>
    <lineage>
        <taxon>Eukaryota</taxon>
        <taxon>Metazoa</taxon>
        <taxon>Chordata</taxon>
        <taxon>Craniata</taxon>
        <taxon>Vertebrata</taxon>
        <taxon>Euteleostomi</taxon>
        <taxon>Amphibia</taxon>
        <taxon>Batrachia</taxon>
        <taxon>Anura</taxon>
        <taxon>Neobatrachia</taxon>
        <taxon>Ranoidea</taxon>
        <taxon>Ranidae</taxon>
        <taxon>Aquarana</taxon>
    </lineage>
</organism>
<dbReference type="AlphaFoldDB" id="A0A2G9SDR4"/>
<dbReference type="Proteomes" id="UP000228934">
    <property type="component" value="Unassembled WGS sequence"/>
</dbReference>
<evidence type="ECO:0000313" key="1">
    <source>
        <dbReference type="EMBL" id="PIO38310.1"/>
    </source>
</evidence>
<evidence type="ECO:0000313" key="2">
    <source>
        <dbReference type="Proteomes" id="UP000228934"/>
    </source>
</evidence>
<dbReference type="EMBL" id="KV925138">
    <property type="protein sequence ID" value="PIO38310.1"/>
    <property type="molecule type" value="Genomic_DNA"/>
</dbReference>
<sequence>MTPKCCCMFTVTTKIKLWTFLRNPWCADDISSLRLSTVSSLWSLQHPSITEQPFSGTCVWNIAFGIF</sequence>